<feature type="region of interest" description="Disordered" evidence="2">
    <location>
        <begin position="694"/>
        <end position="740"/>
    </location>
</feature>
<dbReference type="Gene3D" id="3.30.870.10">
    <property type="entry name" value="Endonuclease Chain A"/>
    <property type="match status" value="1"/>
</dbReference>
<evidence type="ECO:0000256" key="2">
    <source>
        <dbReference type="SAM" id="MobiDB-lite"/>
    </source>
</evidence>
<evidence type="ECO:0000313" key="5">
    <source>
        <dbReference type="Proteomes" id="UP001279410"/>
    </source>
</evidence>
<comment type="caution">
    <text evidence="4">The sequence shown here is derived from an EMBL/GenBank/DDBJ whole genome shotgun (WGS) entry which is preliminary data.</text>
</comment>
<proteinExistence type="inferred from homology"/>
<dbReference type="InterPro" id="IPR050944">
    <property type="entry name" value="FAM83"/>
</dbReference>
<feature type="region of interest" description="Disordered" evidence="2">
    <location>
        <begin position="374"/>
        <end position="414"/>
    </location>
</feature>
<organism evidence="4 5">
    <name type="scientific">Lates japonicus</name>
    <name type="common">Japanese lates</name>
    <dbReference type="NCBI Taxonomy" id="270547"/>
    <lineage>
        <taxon>Eukaryota</taxon>
        <taxon>Metazoa</taxon>
        <taxon>Chordata</taxon>
        <taxon>Craniata</taxon>
        <taxon>Vertebrata</taxon>
        <taxon>Euteleostomi</taxon>
        <taxon>Actinopterygii</taxon>
        <taxon>Neopterygii</taxon>
        <taxon>Teleostei</taxon>
        <taxon>Neoteleostei</taxon>
        <taxon>Acanthomorphata</taxon>
        <taxon>Carangaria</taxon>
        <taxon>Carangaria incertae sedis</taxon>
        <taxon>Centropomidae</taxon>
        <taxon>Lates</taxon>
    </lineage>
</organism>
<accession>A0AAD3M799</accession>
<dbReference type="InterPro" id="IPR012461">
    <property type="entry name" value="SACK1"/>
</dbReference>
<reference evidence="4" key="1">
    <citation type="submission" date="2022-08" db="EMBL/GenBank/DDBJ databases">
        <title>Genome sequencing of akame (Lates japonicus).</title>
        <authorList>
            <person name="Hashiguchi Y."/>
            <person name="Takahashi H."/>
        </authorList>
    </citation>
    <scope>NUCLEOTIDE SEQUENCE</scope>
    <source>
        <strain evidence="4">Kochi</strain>
    </source>
</reference>
<name>A0AAD3M799_LATJO</name>
<feature type="region of interest" description="Disordered" evidence="2">
    <location>
        <begin position="601"/>
        <end position="643"/>
    </location>
</feature>
<dbReference type="GO" id="GO:0007173">
    <property type="term" value="P:epidermal growth factor receptor signaling pathway"/>
    <property type="evidence" value="ECO:0007669"/>
    <property type="project" value="TreeGrafter"/>
</dbReference>
<feature type="compositionally biased region" description="Polar residues" evidence="2">
    <location>
        <begin position="605"/>
        <end position="618"/>
    </location>
</feature>
<feature type="compositionally biased region" description="Polar residues" evidence="2">
    <location>
        <begin position="711"/>
        <end position="721"/>
    </location>
</feature>
<feature type="compositionally biased region" description="Polar residues" evidence="2">
    <location>
        <begin position="631"/>
        <end position="641"/>
    </location>
</feature>
<protein>
    <submittedName>
        <fullName evidence="4">Protein FAM83A</fullName>
    </submittedName>
</protein>
<dbReference type="Proteomes" id="UP001279410">
    <property type="component" value="Unassembled WGS sequence"/>
</dbReference>
<dbReference type="PANTHER" id="PTHR16181:SF29">
    <property type="entry name" value="PROTEIN FAM83A-RELATED"/>
    <property type="match status" value="1"/>
</dbReference>
<sequence>MDADSVSVLWYRRSKPLGKVRRRVQDLRIPSSNYSDFIAIRPMLDLSHNESARLAVDRLLSRGLEGYHEVLNAEGEVDSLSEVEKNYILENGRDGNTADPGASDDDDYKELESLSADSQSATQCPAVFADSDPTLAGVGQSNVADVKWTDPVLGHPSVEIYFQSDSRAAGMKDVVREFIRKANMALAIVMDSFSDVELLCDLLEASRKRNVSVHLLLDRINLNLFVTMWQDLKLNSKNFPKMSVRSVDGQTYCARTGRKLTGQIAESFIITDWTEVLTGSYSFSWLSWQVHRSLAVLVKGRAVTSFHQEFHRLYSSSKPVPGFVTYITVPRILPLYITLPAAQNDKTDISKSKSNQPRTVCHWAWHEDAQETQAKAKMPVLSSPQSPEMDCSKGDKQHQHRAGTGAQTQTKPPLLYPKPLVQQATQQSVSVEKPKHTSIGVPTQHDAKTHVEPLEKNQNQIQSHSKSPAQIHLSYNQPQFAGLTITTTAEKNTKVQDSNPLRTVNPTHGQQRAVCYQATVKNSNLDYDGLGTEGLFFQQRNRNKQTKPSGIAAGLNTQRGQWNYSLKFKPQVEVQSDPKLLSPSTPQQQQAKMGLQFPFAHSREQTSGLQTKVSSLGTRRQDQLQRPCQPHHQSQPTTEAQGSKLFSPGARAKLHLQAHTSEQAKPPPRLSWMLQSHTARPRAVARTSSFDITYGTGQKMGGQPGWRPTHGNMNTSLGRSKSLTDRRTAGLKGNPNITKT</sequence>
<feature type="domain" description="Scaffolding anchor of CK1" evidence="3">
    <location>
        <begin position="44"/>
        <end position="319"/>
    </location>
</feature>
<dbReference type="SUPFAM" id="SSF56024">
    <property type="entry name" value="Phospholipase D/nuclease"/>
    <property type="match status" value="1"/>
</dbReference>
<evidence type="ECO:0000313" key="4">
    <source>
        <dbReference type="EMBL" id="GLD48789.1"/>
    </source>
</evidence>
<dbReference type="Pfam" id="PF07894">
    <property type="entry name" value="SACK1"/>
    <property type="match status" value="1"/>
</dbReference>
<comment type="similarity">
    <text evidence="1">Belongs to the FAM83 family.</text>
</comment>
<dbReference type="GO" id="GO:0019901">
    <property type="term" value="F:protein kinase binding"/>
    <property type="evidence" value="ECO:0007669"/>
    <property type="project" value="TreeGrafter"/>
</dbReference>
<evidence type="ECO:0000256" key="1">
    <source>
        <dbReference type="ARBA" id="ARBA00006937"/>
    </source>
</evidence>
<keyword evidence="5" id="KW-1185">Reference proteome</keyword>
<dbReference type="AlphaFoldDB" id="A0AAD3M799"/>
<dbReference type="EMBL" id="BRZM01000006">
    <property type="protein sequence ID" value="GLD48789.1"/>
    <property type="molecule type" value="Genomic_DNA"/>
</dbReference>
<gene>
    <name evidence="4" type="ORF">AKAME5_000270400</name>
</gene>
<dbReference type="PANTHER" id="PTHR16181">
    <property type="entry name" value="PROTEIN FAM83A-RELATED"/>
    <property type="match status" value="1"/>
</dbReference>
<evidence type="ECO:0000259" key="3">
    <source>
        <dbReference type="Pfam" id="PF07894"/>
    </source>
</evidence>